<evidence type="ECO:0000313" key="4">
    <source>
        <dbReference type="Proteomes" id="UP000095495"/>
    </source>
</evidence>
<evidence type="ECO:0000259" key="2">
    <source>
        <dbReference type="Pfam" id="PF00884"/>
    </source>
</evidence>
<dbReference type="PANTHER" id="PTHR42693:SF43">
    <property type="entry name" value="BLL2667 PROTEIN"/>
    <property type="match status" value="1"/>
</dbReference>
<dbReference type="Pfam" id="PF00884">
    <property type="entry name" value="Sulfatase"/>
    <property type="match status" value="1"/>
</dbReference>
<proteinExistence type="inferred from homology"/>
<gene>
    <name evidence="3" type="primary">atsA</name>
    <name evidence="3" type="ORF">ERS852420_03168</name>
</gene>
<feature type="domain" description="Sulfatase N-terminal" evidence="2">
    <location>
        <begin position="29"/>
        <end position="445"/>
    </location>
</feature>
<keyword evidence="3" id="KW-0378">Hydrolase</keyword>
<sequence>MAEFNGTIGITKEDSISSYKTEKSLSNRPNIMYIVLDDIGFAQLGCYGSTIHTPSIDKLAEGGLRYNNFHTTAICSATRASLLTGANHHSAGVSTVVDTLDGSFPNQTGYMNPSYATTAEVLKTFGYTNFAVGKWHLTPFNEATDAGPFQNWPLGKGFDRFYGFMEGYTDQYTPDLVKDNERIRAPKTPEEGYHLSEDLAEQAIRLVNRQHMVYPDNPFFLYFALGAGHAPHQAPKEYIDHYKGAFDAGWDEIREQWFANQKRLGIVPENTVLNPRNEFVKPWNELTDDEKKVYARYMEVYAGFLEHADAQIGKVVDYLKEIGEFENTVIVLLSDNGASAEGGKNGRVNQEKSLNLLEETNNVELTLKHLEELGSSAYSNPHYPVGWANAGNTPFQWYKSWVHSGGVKDPLIVSYPKGIHAKGEIRNQYLHVIDIAPTILDILGVDKPDHIKGIAQKPYHGASFAGTFDNAEAPDVRHIQYYEQTGNRGIWKDGWKAITNHIYDKDYINETWELYHVAEDFSESENVAEQYPDKLKELIALWYVQAGKYGVLPLGDGPYLTQKPEELLNVVKENKFYIEPQKFSYRGVLHPLDITTKTMFNRRNHKITVQIAHEPNQEGILYAAGNRFGGYVLFIQENRLKYAYNYHREQVFQVTSADPLPEGNVTVQVQFRLTDKGTAVAELWVNGISQGKTEITGFIFMMETHAYLKDGGTSPIIDDYKLPFEYPSPLLKVEIEAAGFWADKKELEEQFFRID</sequence>
<protein>
    <submittedName>
        <fullName evidence="3">Arylsulfatase</fullName>
        <ecNumber evidence="3">3.1.6.1</ecNumber>
    </submittedName>
</protein>
<reference evidence="3 4" key="1">
    <citation type="submission" date="2015-09" db="EMBL/GenBank/DDBJ databases">
        <authorList>
            <consortium name="Pathogen Informatics"/>
        </authorList>
    </citation>
    <scope>NUCLEOTIDE SEQUENCE [LARGE SCALE GENOMIC DNA]</scope>
    <source>
        <strain evidence="3 4">2789STDY5608863</strain>
    </source>
</reference>
<dbReference type="GO" id="GO:0004065">
    <property type="term" value="F:arylsulfatase activity"/>
    <property type="evidence" value="ECO:0007669"/>
    <property type="project" value="UniProtKB-EC"/>
</dbReference>
<dbReference type="SUPFAM" id="SSF53649">
    <property type="entry name" value="Alkaline phosphatase-like"/>
    <property type="match status" value="1"/>
</dbReference>
<dbReference type="PANTHER" id="PTHR42693">
    <property type="entry name" value="ARYLSULFATASE FAMILY MEMBER"/>
    <property type="match status" value="1"/>
</dbReference>
<dbReference type="InterPro" id="IPR000917">
    <property type="entry name" value="Sulfatase_N"/>
</dbReference>
<dbReference type="CDD" id="cd16025">
    <property type="entry name" value="PAS_like"/>
    <property type="match status" value="1"/>
</dbReference>
<dbReference type="RefSeq" id="WP_055264086.1">
    <property type="nucleotide sequence ID" value="NZ_CYXV01000017.1"/>
</dbReference>
<evidence type="ECO:0000313" key="3">
    <source>
        <dbReference type="EMBL" id="CUN16917.1"/>
    </source>
</evidence>
<accession>A0A173URZ7</accession>
<name>A0A173URZ7_9FIRM</name>
<dbReference type="Proteomes" id="UP000095495">
    <property type="component" value="Unassembled WGS sequence"/>
</dbReference>
<dbReference type="AlphaFoldDB" id="A0A173URZ7"/>
<dbReference type="Gene3D" id="3.40.720.10">
    <property type="entry name" value="Alkaline Phosphatase, subunit A"/>
    <property type="match status" value="1"/>
</dbReference>
<dbReference type="EMBL" id="CYXV01000017">
    <property type="protein sequence ID" value="CUN16917.1"/>
    <property type="molecule type" value="Genomic_DNA"/>
</dbReference>
<dbReference type="InterPro" id="IPR050738">
    <property type="entry name" value="Sulfatase"/>
</dbReference>
<comment type="similarity">
    <text evidence="1">Belongs to the sulfatase family.</text>
</comment>
<dbReference type="InterPro" id="IPR017850">
    <property type="entry name" value="Alkaline_phosphatase_core_sf"/>
</dbReference>
<organism evidence="3 4">
    <name type="scientific">Roseburia faecis</name>
    <dbReference type="NCBI Taxonomy" id="301302"/>
    <lineage>
        <taxon>Bacteria</taxon>
        <taxon>Bacillati</taxon>
        <taxon>Bacillota</taxon>
        <taxon>Clostridia</taxon>
        <taxon>Lachnospirales</taxon>
        <taxon>Lachnospiraceae</taxon>
        <taxon>Roseburia</taxon>
    </lineage>
</organism>
<evidence type="ECO:0000256" key="1">
    <source>
        <dbReference type="ARBA" id="ARBA00008779"/>
    </source>
</evidence>
<dbReference type="EC" id="3.1.6.1" evidence="3"/>
<dbReference type="Gene3D" id="3.30.1120.10">
    <property type="match status" value="1"/>
</dbReference>